<gene>
    <name evidence="1" type="ORF">GMARGA_LOCUS35111</name>
</gene>
<dbReference type="EMBL" id="CAJVQB010063927">
    <property type="protein sequence ID" value="CAG8840850.1"/>
    <property type="molecule type" value="Genomic_DNA"/>
</dbReference>
<comment type="caution">
    <text evidence="1">The sequence shown here is derived from an EMBL/GenBank/DDBJ whole genome shotgun (WGS) entry which is preliminary data.</text>
</comment>
<proteinExistence type="predicted"/>
<reference evidence="1 2" key="1">
    <citation type="submission" date="2021-06" db="EMBL/GenBank/DDBJ databases">
        <authorList>
            <person name="Kallberg Y."/>
            <person name="Tangrot J."/>
            <person name="Rosling A."/>
        </authorList>
    </citation>
    <scope>NUCLEOTIDE SEQUENCE [LARGE SCALE GENOMIC DNA]</scope>
    <source>
        <strain evidence="1 2">120-4 pot B 10/14</strain>
    </source>
</reference>
<organism evidence="1 2">
    <name type="scientific">Gigaspora margarita</name>
    <dbReference type="NCBI Taxonomy" id="4874"/>
    <lineage>
        <taxon>Eukaryota</taxon>
        <taxon>Fungi</taxon>
        <taxon>Fungi incertae sedis</taxon>
        <taxon>Mucoromycota</taxon>
        <taxon>Glomeromycotina</taxon>
        <taxon>Glomeromycetes</taxon>
        <taxon>Diversisporales</taxon>
        <taxon>Gigasporaceae</taxon>
        <taxon>Gigaspora</taxon>
    </lineage>
</organism>
<name>A0ABN7WU26_GIGMA</name>
<sequence length="102" mass="11896">DQDFVKIVKTYLASVRKKEIRSQQIDNSETDKENTLPSIVLRNPKKVIARGRLKLSSYRNNQQSYLANELLFDSKRKHEQNYCSYCKGIGHNIATCFKKVED</sequence>
<keyword evidence="2" id="KW-1185">Reference proteome</keyword>
<evidence type="ECO:0000313" key="2">
    <source>
        <dbReference type="Proteomes" id="UP000789901"/>
    </source>
</evidence>
<evidence type="ECO:0000313" key="1">
    <source>
        <dbReference type="EMBL" id="CAG8840850.1"/>
    </source>
</evidence>
<feature type="non-terminal residue" evidence="1">
    <location>
        <position position="1"/>
    </location>
</feature>
<protein>
    <submittedName>
        <fullName evidence="1">23702_t:CDS:1</fullName>
    </submittedName>
</protein>
<accession>A0ABN7WU26</accession>
<dbReference type="Proteomes" id="UP000789901">
    <property type="component" value="Unassembled WGS sequence"/>
</dbReference>